<dbReference type="GO" id="GO:0005524">
    <property type="term" value="F:ATP binding"/>
    <property type="evidence" value="ECO:0007669"/>
    <property type="project" value="UniProtKB-KW"/>
</dbReference>
<dbReference type="PANTHER" id="PTHR36766">
    <property type="entry name" value="PLANT BROAD-SPECTRUM MILDEW RESISTANCE PROTEIN RPW8"/>
    <property type="match status" value="1"/>
</dbReference>
<dbReference type="SUPFAM" id="SSF52058">
    <property type="entry name" value="L domain-like"/>
    <property type="match status" value="2"/>
</dbReference>
<name>A0A371HH93_MUCPR</name>
<proteinExistence type="predicted"/>
<evidence type="ECO:0000256" key="1">
    <source>
        <dbReference type="ARBA" id="ARBA00022614"/>
    </source>
</evidence>
<dbReference type="SUPFAM" id="SSF52540">
    <property type="entry name" value="P-loop containing nucleoside triphosphate hydrolases"/>
    <property type="match status" value="1"/>
</dbReference>
<dbReference type="Pfam" id="PF00931">
    <property type="entry name" value="NB-ARC"/>
    <property type="match status" value="1"/>
</dbReference>
<dbReference type="AlphaFoldDB" id="A0A371HH93"/>
<dbReference type="GO" id="GO:0051707">
    <property type="term" value="P:response to other organism"/>
    <property type="evidence" value="ECO:0007669"/>
    <property type="project" value="UniProtKB-ARBA"/>
</dbReference>
<dbReference type="InterPro" id="IPR002182">
    <property type="entry name" value="NB-ARC"/>
</dbReference>
<accession>A0A371HH93</accession>
<feature type="non-terminal residue" evidence="11">
    <location>
        <position position="1"/>
    </location>
</feature>
<evidence type="ECO:0000259" key="10">
    <source>
        <dbReference type="Pfam" id="PF25019"/>
    </source>
</evidence>
<evidence type="ECO:0000256" key="5">
    <source>
        <dbReference type="ARBA" id="ARBA00022840"/>
    </source>
</evidence>
<dbReference type="Gene3D" id="1.20.5.4130">
    <property type="match status" value="1"/>
</dbReference>
<dbReference type="FunFam" id="3.40.50.300:FF:001091">
    <property type="entry name" value="Probable disease resistance protein At1g61300"/>
    <property type="match status" value="1"/>
</dbReference>
<evidence type="ECO:0000256" key="4">
    <source>
        <dbReference type="ARBA" id="ARBA00022821"/>
    </source>
</evidence>
<evidence type="ECO:0000313" key="11">
    <source>
        <dbReference type="EMBL" id="RDY02187.1"/>
    </source>
</evidence>
<feature type="domain" description="Disease resistance protein winged helix" evidence="9">
    <location>
        <begin position="434"/>
        <end position="516"/>
    </location>
</feature>
<organism evidence="11 12">
    <name type="scientific">Mucuna pruriens</name>
    <name type="common">Velvet bean</name>
    <name type="synonym">Dolichos pruriens</name>
    <dbReference type="NCBI Taxonomy" id="157652"/>
    <lineage>
        <taxon>Eukaryota</taxon>
        <taxon>Viridiplantae</taxon>
        <taxon>Streptophyta</taxon>
        <taxon>Embryophyta</taxon>
        <taxon>Tracheophyta</taxon>
        <taxon>Spermatophyta</taxon>
        <taxon>Magnoliopsida</taxon>
        <taxon>eudicotyledons</taxon>
        <taxon>Gunneridae</taxon>
        <taxon>Pentapetalae</taxon>
        <taxon>rosids</taxon>
        <taxon>fabids</taxon>
        <taxon>Fabales</taxon>
        <taxon>Fabaceae</taxon>
        <taxon>Papilionoideae</taxon>
        <taxon>50 kb inversion clade</taxon>
        <taxon>NPAAA clade</taxon>
        <taxon>indigoferoid/millettioid clade</taxon>
        <taxon>Phaseoleae</taxon>
        <taxon>Mucuna</taxon>
    </lineage>
</organism>
<dbReference type="Gene3D" id="1.10.8.430">
    <property type="entry name" value="Helical domain of apoptotic protease-activating factors"/>
    <property type="match status" value="1"/>
</dbReference>
<keyword evidence="5" id="KW-0067">ATP-binding</keyword>
<keyword evidence="12" id="KW-1185">Reference proteome</keyword>
<feature type="region of interest" description="Disordered" evidence="6">
    <location>
        <begin position="149"/>
        <end position="174"/>
    </location>
</feature>
<gene>
    <name evidence="11" type="primary">RPPL1</name>
    <name evidence="11" type="ORF">CR513_14390</name>
</gene>
<dbReference type="Pfam" id="PF25019">
    <property type="entry name" value="LRR_R13L1-DRL21"/>
    <property type="match status" value="1"/>
</dbReference>
<dbReference type="PANTHER" id="PTHR36766:SF51">
    <property type="entry name" value="DISEASE RESISTANCE RPP13-LIKE PROTEIN 1"/>
    <property type="match status" value="1"/>
</dbReference>
<dbReference type="Pfam" id="PF18052">
    <property type="entry name" value="Rx_N"/>
    <property type="match status" value="1"/>
</dbReference>
<reference evidence="11" key="1">
    <citation type="submission" date="2018-05" db="EMBL/GenBank/DDBJ databases">
        <title>Draft genome of Mucuna pruriens seed.</title>
        <authorList>
            <person name="Nnadi N.E."/>
            <person name="Vos R."/>
            <person name="Hasami M.H."/>
            <person name="Devisetty U.K."/>
            <person name="Aguiy J.C."/>
        </authorList>
    </citation>
    <scope>NUCLEOTIDE SEQUENCE [LARGE SCALE GENOMIC DNA]</scope>
    <source>
        <strain evidence="11">JCA_2017</strain>
    </source>
</reference>
<dbReference type="Gene3D" id="3.80.10.10">
    <property type="entry name" value="Ribonuclease Inhibitor"/>
    <property type="match status" value="2"/>
</dbReference>
<dbReference type="EMBL" id="QJKJ01002587">
    <property type="protein sequence ID" value="RDY02187.1"/>
    <property type="molecule type" value="Genomic_DNA"/>
</dbReference>
<dbReference type="Proteomes" id="UP000257109">
    <property type="component" value="Unassembled WGS sequence"/>
</dbReference>
<dbReference type="Gene3D" id="3.40.50.300">
    <property type="entry name" value="P-loop containing nucleotide triphosphate hydrolases"/>
    <property type="match status" value="1"/>
</dbReference>
<keyword evidence="4" id="KW-0611">Plant defense</keyword>
<protein>
    <submittedName>
        <fullName evidence="11">Disease resistance RPP13-like protein 1</fullName>
    </submittedName>
</protein>
<dbReference type="Pfam" id="PF23559">
    <property type="entry name" value="WHD_DRP"/>
    <property type="match status" value="1"/>
</dbReference>
<evidence type="ECO:0000313" key="12">
    <source>
        <dbReference type="Proteomes" id="UP000257109"/>
    </source>
</evidence>
<dbReference type="InterPro" id="IPR036388">
    <property type="entry name" value="WH-like_DNA-bd_sf"/>
</dbReference>
<evidence type="ECO:0000256" key="3">
    <source>
        <dbReference type="ARBA" id="ARBA00022741"/>
    </source>
</evidence>
<dbReference type="InterPro" id="IPR032675">
    <property type="entry name" value="LRR_dom_sf"/>
</dbReference>
<sequence length="1180" mass="134312">MAGEMFAGALVSTFVQITIDSLASRFMDHFRGGKHMKELLIKLKMNMLSIDSMVDDAEQKQFRDRHIRDWLLMAKDIMLEAEDLLVEIDCQFPGREAESQSFFKKMWNPIKYLSVSSFEKDFESRMQQIIDKLETLSIQKGNLGLKEASGVGVGSGSGSKVSQRSPSTSLVDESETYGRDDDKELIFDWLTSDTHNDNKPSILSIVGMGGLGKTTLAQLVYNDSRIESIFDIKAWVCVSEEFDIFNVTTTILERVTGSTDKSRDLEMIHTRLKENLSGKKFLLVLDDVWNHERGKWEELQKPLVFGAAGSRVLVTTRSQKVASIMRSKEHHLEQLQKDDCWELFAKQAFEDGNPQRNPEFNEIGEQIVEKCKGLPLALKTMGSLLYNKSSVSDWEIVLKSQIWELEDSDILPALALSYCHLPSHLKKCFAYCALFPKGYEFEKESLIHLWMAENFLQYGQQSNKSLEEVGEQYFNDLLSRSFFQPSSKRGNVAMVFRSSGIYVEFFDMHDLLNDLAKYVGEDICFMLDVDKAKSIPKTTRHLSFEVKNKYYFDGFGSFHDTERLRSFVPLDQGMYGLNGYGWHCRMPICELFDKFKFLHVLSLCHYSDLTELPESVSRLKYLRSLDLSWTSIKKLPESTCSLSNLQILKLSYCRDLEELPSDLHLLSNLRRLEFVDSKVRKVPPQLGKLKNLQVMMNEFNVGKSREFGIQRLGELNLHGSLSIEELQNIENPSDALEADLKNKTHLVGLKLQWDGENSCASTKEGEVIEKLQPSEHLKKLSIMGYSGERFPNWLLHNSLRNIVVLVLLRCKYCQSLPPLGLLPFLKDLGLSGLDGIVSIDDGFYGNNSSSFTSLETLQFYSMSKWEKWECESVTGAFPRLQNLWIDDCPKLRGQLPRQLLHLRSLKIYNCEQLDASIPRAPEIHEIHIIDCGKLQFHHHPTTLKILSIKGSNIMSDHFLGQIIPDSIMISLDFFPELESLALGGCSNLQMISRREHHDHLNFLEISDCPRLESLPDRMDVLLPFLLGLKMEDCPKVEWFIDGSLPSNLKEMHLNNCSKLIASLKGALGANSLLVRLGVEELEVESFPEEGLLPLSLTSLNISKCGDLKSLDYKGLCSLSSLKELYINDCPKLQCLPEEGLPKSISYLSISGNCPELKQRCQEPEGEDWGKIAHIHNVLLH</sequence>
<keyword evidence="3" id="KW-0547">Nucleotide-binding</keyword>
<dbReference type="FunFam" id="1.10.10.10:FF:000322">
    <property type="entry name" value="Probable disease resistance protein At1g63360"/>
    <property type="match status" value="1"/>
</dbReference>
<dbReference type="OrthoDB" id="1733640at2759"/>
<dbReference type="InterPro" id="IPR041118">
    <property type="entry name" value="Rx_N"/>
</dbReference>
<dbReference type="InterPro" id="IPR058922">
    <property type="entry name" value="WHD_DRP"/>
</dbReference>
<dbReference type="InterPro" id="IPR027417">
    <property type="entry name" value="P-loop_NTPase"/>
</dbReference>
<dbReference type="Gene3D" id="1.10.10.10">
    <property type="entry name" value="Winged helix-like DNA-binding domain superfamily/Winged helix DNA-binding domain"/>
    <property type="match status" value="1"/>
</dbReference>
<dbReference type="GO" id="GO:0006952">
    <property type="term" value="P:defense response"/>
    <property type="evidence" value="ECO:0007669"/>
    <property type="project" value="UniProtKB-KW"/>
</dbReference>
<evidence type="ECO:0000256" key="2">
    <source>
        <dbReference type="ARBA" id="ARBA00022737"/>
    </source>
</evidence>
<keyword evidence="2" id="KW-0677">Repeat</keyword>
<evidence type="ECO:0000259" key="7">
    <source>
        <dbReference type="Pfam" id="PF00931"/>
    </source>
</evidence>
<comment type="caution">
    <text evidence="11">The sequence shown here is derived from an EMBL/GenBank/DDBJ whole genome shotgun (WGS) entry which is preliminary data.</text>
</comment>
<evidence type="ECO:0000259" key="8">
    <source>
        <dbReference type="Pfam" id="PF18052"/>
    </source>
</evidence>
<evidence type="ECO:0000256" key="6">
    <source>
        <dbReference type="SAM" id="MobiDB-lite"/>
    </source>
</evidence>
<feature type="domain" description="NB-ARC" evidence="7">
    <location>
        <begin position="181"/>
        <end position="350"/>
    </location>
</feature>
<dbReference type="GO" id="GO:0043531">
    <property type="term" value="F:ADP binding"/>
    <property type="evidence" value="ECO:0007669"/>
    <property type="project" value="InterPro"/>
</dbReference>
<dbReference type="InterPro" id="IPR042197">
    <property type="entry name" value="Apaf_helical"/>
</dbReference>
<feature type="domain" description="Disease resistance N-terminal" evidence="8">
    <location>
        <begin position="14"/>
        <end position="101"/>
    </location>
</feature>
<feature type="domain" description="R13L1/DRL21-like LRR repeat region" evidence="10">
    <location>
        <begin position="709"/>
        <end position="832"/>
    </location>
</feature>
<evidence type="ECO:0000259" key="9">
    <source>
        <dbReference type="Pfam" id="PF23559"/>
    </source>
</evidence>
<dbReference type="InterPro" id="IPR056789">
    <property type="entry name" value="LRR_R13L1-DRL21"/>
</dbReference>
<dbReference type="PRINTS" id="PR00364">
    <property type="entry name" value="DISEASERSIST"/>
</dbReference>
<keyword evidence="1" id="KW-0433">Leucine-rich repeat</keyword>